<evidence type="ECO:0000313" key="2">
    <source>
        <dbReference type="EMBL" id="KAB2930580.1"/>
    </source>
</evidence>
<dbReference type="AlphaFoldDB" id="A0A833GYX3"/>
<feature type="region of interest" description="Disordered" evidence="1">
    <location>
        <begin position="73"/>
        <end position="98"/>
    </location>
</feature>
<sequence>MKKNEPQIRIAVNPTNPGQFFACCGLLELADRLWKGAEGWFENDGKEFCVRAPNRDASLSNLLTAAKTIQLQISDDETEEDNNEDDEDSQADGSESGIQPIQIASPVNLVLDWWADKSLKTWAGSMNATKIFLAMCGAIDSDNEAPLDQAAVVYDTSDKSNASKKTTTKQKAREPFYFDARRGSNAWSIDVGFSADAIKTSQNLSTVAYPVVESLAMIGLQRIRPISTEKARVFDYYIWSTALPVTVVAVAVSGHMNNKTGFRFENSFRTTQKKHKAFNPAIQLPKGEKQ</sequence>
<protein>
    <submittedName>
        <fullName evidence="2">Type I-U CRISPR-associated protein Cas8c</fullName>
    </submittedName>
</protein>
<comment type="caution">
    <text evidence="2">The sequence shown here is derived from an EMBL/GenBank/DDBJ whole genome shotgun (WGS) entry which is preliminary data.</text>
</comment>
<reference evidence="2 3" key="1">
    <citation type="submission" date="2019-10" db="EMBL/GenBank/DDBJ databases">
        <title>Extracellular Electron Transfer in a Candidatus Methanoperedens spp. Enrichment Culture.</title>
        <authorList>
            <person name="Berger S."/>
            <person name="Rangel Shaw D."/>
            <person name="Berben T."/>
            <person name="In 'T Zandt M."/>
            <person name="Frank J."/>
            <person name="Reimann J."/>
            <person name="Jetten M.S.M."/>
            <person name="Welte C.U."/>
        </authorList>
    </citation>
    <scope>NUCLEOTIDE SEQUENCE [LARGE SCALE GENOMIC DNA]</scope>
    <source>
        <strain evidence="2">SB12</strain>
    </source>
</reference>
<dbReference type="Proteomes" id="UP000460298">
    <property type="component" value="Unassembled WGS sequence"/>
</dbReference>
<feature type="compositionally biased region" description="Acidic residues" evidence="1">
    <location>
        <begin position="74"/>
        <end position="90"/>
    </location>
</feature>
<accession>A0A833GYX3</accession>
<dbReference type="NCBIfam" id="TIGR04106">
    <property type="entry name" value="cas8c_GSU0052"/>
    <property type="match status" value="1"/>
</dbReference>
<dbReference type="InterPro" id="IPR026391">
    <property type="entry name" value="Cas_GSU0052"/>
</dbReference>
<gene>
    <name evidence="2" type="primary">cas8c</name>
    <name evidence="2" type="ORF">F9K24_16185</name>
</gene>
<organism evidence="2 3">
    <name type="scientific">Leptonema illini</name>
    <dbReference type="NCBI Taxonomy" id="183"/>
    <lineage>
        <taxon>Bacteria</taxon>
        <taxon>Pseudomonadati</taxon>
        <taxon>Spirochaetota</taxon>
        <taxon>Spirochaetia</taxon>
        <taxon>Leptospirales</taxon>
        <taxon>Leptospiraceae</taxon>
        <taxon>Leptonema</taxon>
    </lineage>
</organism>
<evidence type="ECO:0000313" key="3">
    <source>
        <dbReference type="Proteomes" id="UP000460298"/>
    </source>
</evidence>
<proteinExistence type="predicted"/>
<evidence type="ECO:0000256" key="1">
    <source>
        <dbReference type="SAM" id="MobiDB-lite"/>
    </source>
</evidence>
<dbReference type="EMBL" id="WBUI01000019">
    <property type="protein sequence ID" value="KAB2930580.1"/>
    <property type="molecule type" value="Genomic_DNA"/>
</dbReference>
<name>A0A833GYX3_9LEPT</name>